<comment type="caution">
    <text evidence="1">The sequence shown here is derived from an EMBL/GenBank/DDBJ whole genome shotgun (WGS) entry which is preliminary data.</text>
</comment>
<dbReference type="AlphaFoldDB" id="W9UZ25"/>
<name>W9UZ25_9GAMM</name>
<dbReference type="GeneID" id="94725923"/>
<dbReference type="EMBL" id="AONB01000031">
    <property type="protein sequence ID" value="EXJ09167.1"/>
    <property type="molecule type" value="Genomic_DNA"/>
</dbReference>
<reference evidence="1 2" key="2">
    <citation type="journal article" date="2015" name="Syst. Appl. Microbiol.">
        <title>Nitrincola nitratireducens sp. nov. isolated from a haloalkaline crater lake.</title>
        <authorList>
            <person name="Singh A."/>
            <person name="Vaidya B."/>
            <person name="Tanuku N.R."/>
            <person name="Pinnaka A.K."/>
        </authorList>
    </citation>
    <scope>NUCLEOTIDE SEQUENCE [LARGE SCALE GENOMIC DNA]</scope>
    <source>
        <strain evidence="1 2">AK23</strain>
    </source>
</reference>
<protein>
    <recommendedName>
        <fullName evidence="3">Partition protein</fullName>
    </recommendedName>
</protein>
<dbReference type="NCBIfam" id="NF041544">
    <property type="entry name" value="ParC"/>
    <property type="match status" value="1"/>
</dbReference>
<proteinExistence type="predicted"/>
<keyword evidence="2" id="KW-1185">Reference proteome</keyword>
<dbReference type="Proteomes" id="UP000019464">
    <property type="component" value="Unassembled WGS sequence"/>
</dbReference>
<organism evidence="1 2">
    <name type="scientific">Nitrincola nitratireducens</name>
    <dbReference type="NCBI Taxonomy" id="1229521"/>
    <lineage>
        <taxon>Bacteria</taxon>
        <taxon>Pseudomonadati</taxon>
        <taxon>Pseudomonadota</taxon>
        <taxon>Gammaproteobacteria</taxon>
        <taxon>Oceanospirillales</taxon>
        <taxon>Oceanospirillaceae</taxon>
        <taxon>Nitrincola</taxon>
    </lineage>
</organism>
<dbReference type="STRING" id="1229521.D791_03907"/>
<evidence type="ECO:0000313" key="2">
    <source>
        <dbReference type="Proteomes" id="UP000019464"/>
    </source>
</evidence>
<gene>
    <name evidence="1" type="ORF">D791_03907</name>
</gene>
<dbReference type="OrthoDB" id="7066658at2"/>
<evidence type="ECO:0008006" key="3">
    <source>
        <dbReference type="Google" id="ProtNLM"/>
    </source>
</evidence>
<sequence length="104" mass="11236">MIAFESKAVINPTAFKEVLLVGGVESATIRVADKGLVLVLRIAGEDRILGQYRGGPRYFRSLDGAVSLLIQHGIYQLEADVKGWKPKTLTKKGGELLSGISIEP</sequence>
<evidence type="ECO:0000313" key="1">
    <source>
        <dbReference type="EMBL" id="EXJ09167.1"/>
    </source>
</evidence>
<dbReference type="InterPro" id="IPR048082">
    <property type="entry name" value="ParC-like"/>
</dbReference>
<reference evidence="2" key="1">
    <citation type="submission" date="2012-11" db="EMBL/GenBank/DDBJ databases">
        <authorList>
            <person name="Singh A."/>
            <person name="Pinnaka A.K."/>
            <person name="Vaidya B."/>
        </authorList>
    </citation>
    <scope>NUCLEOTIDE SEQUENCE [LARGE SCALE GENOMIC DNA]</scope>
    <source>
        <strain evidence="2">AK23</strain>
    </source>
</reference>
<dbReference type="RefSeq" id="WP_036514592.1">
    <property type="nucleotide sequence ID" value="NZ_AONB01000031.1"/>
</dbReference>
<accession>W9UZ25</accession>